<reference evidence="1" key="1">
    <citation type="submission" date="2022-07" db="EMBL/GenBank/DDBJ databases">
        <title>Phylogenomic reconstructions and comparative analyses of Kickxellomycotina fungi.</title>
        <authorList>
            <person name="Reynolds N.K."/>
            <person name="Stajich J.E."/>
            <person name="Barry K."/>
            <person name="Grigoriev I.V."/>
            <person name="Crous P."/>
            <person name="Smith M.E."/>
        </authorList>
    </citation>
    <scope>NUCLEOTIDE SEQUENCE</scope>
    <source>
        <strain evidence="1">CBS 109366</strain>
    </source>
</reference>
<name>A0ACC1JS47_9FUNG</name>
<keyword evidence="2" id="KW-1185">Reference proteome</keyword>
<protein>
    <submittedName>
        <fullName evidence="1">Uncharacterized protein</fullName>
    </submittedName>
</protein>
<evidence type="ECO:0000313" key="2">
    <source>
        <dbReference type="Proteomes" id="UP001140234"/>
    </source>
</evidence>
<dbReference type="EMBL" id="JANBUJ010001760">
    <property type="protein sequence ID" value="KAJ2766222.1"/>
    <property type="molecule type" value="Genomic_DNA"/>
</dbReference>
<evidence type="ECO:0000313" key="1">
    <source>
        <dbReference type="EMBL" id="KAJ2766222.1"/>
    </source>
</evidence>
<gene>
    <name evidence="1" type="ORF">IWQ57_004460</name>
</gene>
<feature type="non-terminal residue" evidence="1">
    <location>
        <position position="1"/>
    </location>
</feature>
<dbReference type="Proteomes" id="UP001140234">
    <property type="component" value="Unassembled WGS sequence"/>
</dbReference>
<proteinExistence type="predicted"/>
<sequence length="377" mass="41386">RTGKILNITCTPIGHRYSPHKLLNYITAPNVLVWSAVLASASLPGVMQPMVLLMKTRDGRIRPYTDSGALWRDGSFRNDIPSADLRAQLNVQFTVVSQVNPHIALFFYDCTGAIGQPAPHGRRSIWSGGFVLSAAERVLKLDVRKWLCMLRDFSLMPLILGQDWSYVWLQKFDGDVTVLPAARLSEHLRLVLDPTRESLAESMWAGQVATWPKLRMIKTRQAVEDAITDGWVAAYYACAQSSGAMRSMPPHQVMAVARAARTVDESCPRDQQASFLDSLEAIVPAAAEAENGADLQALFSVRARSSSPARGESPTSARRSPQSAMRRTSTQPFWPARQAQAAAAAVLRRARKAPAHLAAREPCNSCPPSVAEDVWTG</sequence>
<organism evidence="1 2">
    <name type="scientific">Coemansia nantahalensis</name>
    <dbReference type="NCBI Taxonomy" id="2789366"/>
    <lineage>
        <taxon>Eukaryota</taxon>
        <taxon>Fungi</taxon>
        <taxon>Fungi incertae sedis</taxon>
        <taxon>Zoopagomycota</taxon>
        <taxon>Kickxellomycotina</taxon>
        <taxon>Kickxellomycetes</taxon>
        <taxon>Kickxellales</taxon>
        <taxon>Kickxellaceae</taxon>
        <taxon>Coemansia</taxon>
    </lineage>
</organism>
<comment type="caution">
    <text evidence="1">The sequence shown here is derived from an EMBL/GenBank/DDBJ whole genome shotgun (WGS) entry which is preliminary data.</text>
</comment>
<accession>A0ACC1JS47</accession>